<keyword evidence="3" id="KW-1185">Reference proteome</keyword>
<feature type="domain" description="RNase H type-1" evidence="1">
    <location>
        <begin position="96"/>
        <end position="217"/>
    </location>
</feature>
<sequence>MGSPSTNKVSIQIQMGGDSEVALTYADEHLCLGDGVGLQERNKVGEKDRRGEAEDLAYIVQKQASEWLHEGSEVRLQGPSVRQPWRRPSTGFLKINTDGSFSTNTGSGGWGFVIRDELTTIAHAGAGSCQYLLSAFHCELLACVQGVMEAVKQGMSRVLLETDSQMVKMAFETNMFALADTGGIVYELKNMISSSFVEFKFLFTPRTCNSVAHVVAAFGCTCS</sequence>
<dbReference type="GO" id="GO:0004523">
    <property type="term" value="F:RNA-DNA hybrid ribonuclease activity"/>
    <property type="evidence" value="ECO:0007669"/>
    <property type="project" value="InterPro"/>
</dbReference>
<protein>
    <recommendedName>
        <fullName evidence="1">RNase H type-1 domain-containing protein</fullName>
    </recommendedName>
</protein>
<dbReference type="Gene3D" id="3.30.420.10">
    <property type="entry name" value="Ribonuclease H-like superfamily/Ribonuclease H"/>
    <property type="match status" value="1"/>
</dbReference>
<dbReference type="PANTHER" id="PTHR47074:SF70">
    <property type="entry name" value="OS07G0513450 PROTEIN"/>
    <property type="match status" value="1"/>
</dbReference>
<dbReference type="OrthoDB" id="696282at2759"/>
<reference evidence="3" key="1">
    <citation type="journal article" date="2019" name="Nat. Commun.">
        <title>The genome of broomcorn millet.</title>
        <authorList>
            <person name="Zou C."/>
            <person name="Miki D."/>
            <person name="Li D."/>
            <person name="Tang Q."/>
            <person name="Xiao L."/>
            <person name="Rajput S."/>
            <person name="Deng P."/>
            <person name="Jia W."/>
            <person name="Huang R."/>
            <person name="Zhang M."/>
            <person name="Sun Y."/>
            <person name="Hu J."/>
            <person name="Fu X."/>
            <person name="Schnable P.S."/>
            <person name="Li F."/>
            <person name="Zhang H."/>
            <person name="Feng B."/>
            <person name="Zhu X."/>
            <person name="Liu R."/>
            <person name="Schnable J.C."/>
            <person name="Zhu J.-K."/>
            <person name="Zhang H."/>
        </authorList>
    </citation>
    <scope>NUCLEOTIDE SEQUENCE [LARGE SCALE GENOMIC DNA]</scope>
</reference>
<evidence type="ECO:0000259" key="1">
    <source>
        <dbReference type="Pfam" id="PF13456"/>
    </source>
</evidence>
<dbReference type="PANTHER" id="PTHR47074">
    <property type="entry name" value="BNAC02G40300D PROTEIN"/>
    <property type="match status" value="1"/>
</dbReference>
<dbReference type="SUPFAM" id="SSF53098">
    <property type="entry name" value="Ribonuclease H-like"/>
    <property type="match status" value="1"/>
</dbReference>
<dbReference type="InterPro" id="IPR036397">
    <property type="entry name" value="RNaseH_sf"/>
</dbReference>
<accession>A0A3L6S312</accession>
<dbReference type="STRING" id="4540.A0A3L6S312"/>
<gene>
    <name evidence="2" type="ORF">C2845_PM09G13220</name>
</gene>
<comment type="caution">
    <text evidence="2">The sequence shown here is derived from an EMBL/GenBank/DDBJ whole genome shotgun (WGS) entry which is preliminary data.</text>
</comment>
<dbReference type="InterPro" id="IPR002156">
    <property type="entry name" value="RNaseH_domain"/>
</dbReference>
<dbReference type="AlphaFoldDB" id="A0A3L6S312"/>
<dbReference type="GO" id="GO:0003676">
    <property type="term" value="F:nucleic acid binding"/>
    <property type="evidence" value="ECO:0007669"/>
    <property type="project" value="InterPro"/>
</dbReference>
<evidence type="ECO:0000313" key="2">
    <source>
        <dbReference type="EMBL" id="RLN13631.1"/>
    </source>
</evidence>
<dbReference type="InterPro" id="IPR052929">
    <property type="entry name" value="RNase_H-like_EbsB-rel"/>
</dbReference>
<dbReference type="Pfam" id="PF13456">
    <property type="entry name" value="RVT_3"/>
    <property type="match status" value="1"/>
</dbReference>
<dbReference type="InterPro" id="IPR012337">
    <property type="entry name" value="RNaseH-like_sf"/>
</dbReference>
<dbReference type="InterPro" id="IPR044730">
    <property type="entry name" value="RNase_H-like_dom_plant"/>
</dbReference>
<proteinExistence type="predicted"/>
<dbReference type="CDD" id="cd06222">
    <property type="entry name" value="RNase_H_like"/>
    <property type="match status" value="1"/>
</dbReference>
<evidence type="ECO:0000313" key="3">
    <source>
        <dbReference type="Proteomes" id="UP000275267"/>
    </source>
</evidence>
<organism evidence="2 3">
    <name type="scientific">Panicum miliaceum</name>
    <name type="common">Proso millet</name>
    <name type="synonym">Broomcorn millet</name>
    <dbReference type="NCBI Taxonomy" id="4540"/>
    <lineage>
        <taxon>Eukaryota</taxon>
        <taxon>Viridiplantae</taxon>
        <taxon>Streptophyta</taxon>
        <taxon>Embryophyta</taxon>
        <taxon>Tracheophyta</taxon>
        <taxon>Spermatophyta</taxon>
        <taxon>Magnoliopsida</taxon>
        <taxon>Liliopsida</taxon>
        <taxon>Poales</taxon>
        <taxon>Poaceae</taxon>
        <taxon>PACMAD clade</taxon>
        <taxon>Panicoideae</taxon>
        <taxon>Panicodae</taxon>
        <taxon>Paniceae</taxon>
        <taxon>Panicinae</taxon>
        <taxon>Panicum</taxon>
        <taxon>Panicum sect. Panicum</taxon>
    </lineage>
</organism>
<dbReference type="Proteomes" id="UP000275267">
    <property type="component" value="Unassembled WGS sequence"/>
</dbReference>
<name>A0A3L6S312_PANMI</name>
<dbReference type="EMBL" id="PQIB02000006">
    <property type="protein sequence ID" value="RLN13631.1"/>
    <property type="molecule type" value="Genomic_DNA"/>
</dbReference>